<accession>A0A7V3REC6</accession>
<dbReference type="InterPro" id="IPR051448">
    <property type="entry name" value="CdaR-like_regulators"/>
</dbReference>
<name>A0A7V3REC6_9BACT</name>
<feature type="domain" description="PucR C-terminal helix-turn-helix" evidence="1">
    <location>
        <begin position="243"/>
        <end position="299"/>
    </location>
</feature>
<comment type="caution">
    <text evidence="2">The sequence shown here is derived from an EMBL/GenBank/DDBJ whole genome shotgun (WGS) entry which is preliminary data.</text>
</comment>
<sequence length="307" mass="34476">MKDVWEEIGETILDLFEGDVICTDGDGIARFSTLNQHDDLSKAISVALKTGVRVSLVHDQRRVLVLPFDVKSLKGSITLIGYEFSEETLSIFVKDVIKEFVNFTEGYQSEIPVPEEVVKAFATMKEPILCAMVEDHDNDEKVTEFLEAKGGKFLKRMESGEKIFLFDTFGIEKAPEGCKIGISKDPRPDISYHEAIAALHYGSDPSGISSYSALSPSLLIMDILKDGSKRNAINDKLKLYPELVQTLKTFFENDVSPVKTAKIMKVHRNTILNRLNKIRDLTYLDPKIFKDGVILYLILMSSEVKSD</sequence>
<evidence type="ECO:0000313" key="2">
    <source>
        <dbReference type="EMBL" id="HGE75133.1"/>
    </source>
</evidence>
<dbReference type="Gene3D" id="1.10.10.2840">
    <property type="entry name" value="PucR C-terminal helix-turn-helix domain"/>
    <property type="match status" value="1"/>
</dbReference>
<proteinExistence type="predicted"/>
<dbReference type="InterPro" id="IPR025736">
    <property type="entry name" value="PucR_C-HTH_dom"/>
</dbReference>
<evidence type="ECO:0000259" key="1">
    <source>
        <dbReference type="Pfam" id="PF13556"/>
    </source>
</evidence>
<gene>
    <name evidence="2" type="ORF">ENX73_03290</name>
</gene>
<organism evidence="2">
    <name type="scientific">Mesoaciditoga lauensis</name>
    <dbReference type="NCBI Taxonomy" id="1495039"/>
    <lineage>
        <taxon>Bacteria</taxon>
        <taxon>Thermotogati</taxon>
        <taxon>Thermotogota</taxon>
        <taxon>Thermotogae</taxon>
        <taxon>Mesoaciditogales</taxon>
        <taxon>Mesoaciditogaceae</taxon>
        <taxon>Mesoaciditoga</taxon>
    </lineage>
</organism>
<protein>
    <submittedName>
        <fullName evidence="2">PucR family transcriptional regulator</fullName>
    </submittedName>
</protein>
<dbReference type="InterPro" id="IPR042070">
    <property type="entry name" value="PucR_C-HTH_sf"/>
</dbReference>
<dbReference type="PANTHER" id="PTHR33744:SF15">
    <property type="entry name" value="CARBOHYDRATE DIACID REGULATOR"/>
    <property type="match status" value="1"/>
</dbReference>
<dbReference type="AlphaFoldDB" id="A0A7V3REC6"/>
<dbReference type="PANTHER" id="PTHR33744">
    <property type="entry name" value="CARBOHYDRATE DIACID REGULATOR"/>
    <property type="match status" value="1"/>
</dbReference>
<dbReference type="EMBL" id="DTPE01000137">
    <property type="protein sequence ID" value="HGE75133.1"/>
    <property type="molecule type" value="Genomic_DNA"/>
</dbReference>
<dbReference type="Pfam" id="PF13556">
    <property type="entry name" value="HTH_30"/>
    <property type="match status" value="1"/>
</dbReference>
<reference evidence="2" key="1">
    <citation type="journal article" date="2020" name="mSystems">
        <title>Genome- and Community-Level Interaction Insights into Carbon Utilization and Element Cycling Functions of Hydrothermarchaeota in Hydrothermal Sediment.</title>
        <authorList>
            <person name="Zhou Z."/>
            <person name="Liu Y."/>
            <person name="Xu W."/>
            <person name="Pan J."/>
            <person name="Luo Z.H."/>
            <person name="Li M."/>
        </authorList>
    </citation>
    <scope>NUCLEOTIDE SEQUENCE [LARGE SCALE GENOMIC DNA]</scope>
    <source>
        <strain evidence="2">SpSt-966</strain>
    </source>
</reference>